<dbReference type="EMBL" id="CAJJDM010000044">
    <property type="protein sequence ID" value="CAD8069602.1"/>
    <property type="molecule type" value="Genomic_DNA"/>
</dbReference>
<protein>
    <submittedName>
        <fullName evidence="2">Uncharacterized protein</fullName>
    </submittedName>
</protein>
<gene>
    <name evidence="2" type="ORF">PPRIM_AZ9-3.1.T0440108</name>
</gene>
<dbReference type="AlphaFoldDB" id="A0A8S1LTF9"/>
<proteinExistence type="predicted"/>
<reference evidence="2" key="1">
    <citation type="submission" date="2021-01" db="EMBL/GenBank/DDBJ databases">
        <authorList>
            <consortium name="Genoscope - CEA"/>
            <person name="William W."/>
        </authorList>
    </citation>
    <scope>NUCLEOTIDE SEQUENCE</scope>
</reference>
<keyword evidence="3" id="KW-1185">Reference proteome</keyword>
<sequence>MNLDFHFAEFQTPQKPYYVRSSHKHNSSQPQLSNYFKDVQEHKQNLSKVGQESLKKWDFFSDPFSLPEKYLSNSQKKIKTETTDFGFDSIDLILGKQTDRNSSTSLKVIHQKTQSEKLIGKKVQFSELVQVKNDDGSETEEPIQVFSRKETRKSKFSTSGQRPLDSIRKQC</sequence>
<feature type="region of interest" description="Disordered" evidence="1">
    <location>
        <begin position="133"/>
        <end position="171"/>
    </location>
</feature>
<dbReference type="OMA" id="KMIHQKT"/>
<evidence type="ECO:0000313" key="2">
    <source>
        <dbReference type="EMBL" id="CAD8069602.1"/>
    </source>
</evidence>
<comment type="caution">
    <text evidence="2">The sequence shown here is derived from an EMBL/GenBank/DDBJ whole genome shotgun (WGS) entry which is preliminary data.</text>
</comment>
<name>A0A8S1LTF9_PARPR</name>
<accession>A0A8S1LTF9</accession>
<evidence type="ECO:0000313" key="3">
    <source>
        <dbReference type="Proteomes" id="UP000688137"/>
    </source>
</evidence>
<evidence type="ECO:0000256" key="1">
    <source>
        <dbReference type="SAM" id="MobiDB-lite"/>
    </source>
</evidence>
<organism evidence="2 3">
    <name type="scientific">Paramecium primaurelia</name>
    <dbReference type="NCBI Taxonomy" id="5886"/>
    <lineage>
        <taxon>Eukaryota</taxon>
        <taxon>Sar</taxon>
        <taxon>Alveolata</taxon>
        <taxon>Ciliophora</taxon>
        <taxon>Intramacronucleata</taxon>
        <taxon>Oligohymenophorea</taxon>
        <taxon>Peniculida</taxon>
        <taxon>Parameciidae</taxon>
        <taxon>Paramecium</taxon>
    </lineage>
</organism>
<dbReference type="Proteomes" id="UP000688137">
    <property type="component" value="Unassembled WGS sequence"/>
</dbReference>